<dbReference type="EMBL" id="RHIB01000001">
    <property type="protein sequence ID" value="RNA68679.1"/>
    <property type="molecule type" value="Genomic_DNA"/>
</dbReference>
<keyword evidence="2" id="KW-1185">Reference proteome</keyword>
<dbReference type="RefSeq" id="WP_122896205.1">
    <property type="nucleotide sequence ID" value="NZ_RHIB01000001.1"/>
</dbReference>
<dbReference type="AlphaFoldDB" id="A0A3M7TTR0"/>
<name>A0A3M7TTR0_9BACI</name>
<accession>A0A3M7TTR0</accession>
<dbReference type="OrthoDB" id="1683552at2"/>
<evidence type="ECO:0000313" key="1">
    <source>
        <dbReference type="EMBL" id="RNA68679.1"/>
    </source>
</evidence>
<protein>
    <submittedName>
        <fullName evidence="1">Uncharacterized protein</fullName>
    </submittedName>
</protein>
<dbReference type="Proteomes" id="UP000278746">
    <property type="component" value="Unassembled WGS sequence"/>
</dbReference>
<gene>
    <name evidence="1" type="ORF">EBO34_01540</name>
</gene>
<reference evidence="1 2" key="1">
    <citation type="submission" date="2018-10" db="EMBL/GenBank/DDBJ databases">
        <title>Bacillus Keqinensis sp. nov., a moderately halophilic bacterium isolated from a saline-alkaline lake.</title>
        <authorList>
            <person name="Wang H."/>
        </authorList>
    </citation>
    <scope>NUCLEOTIDE SEQUENCE [LARGE SCALE GENOMIC DNA]</scope>
    <source>
        <strain evidence="1 2">KQ-3</strain>
    </source>
</reference>
<organism evidence="1 2">
    <name type="scientific">Alteribacter keqinensis</name>
    <dbReference type="NCBI Taxonomy" id="2483800"/>
    <lineage>
        <taxon>Bacteria</taxon>
        <taxon>Bacillati</taxon>
        <taxon>Bacillota</taxon>
        <taxon>Bacilli</taxon>
        <taxon>Bacillales</taxon>
        <taxon>Bacillaceae</taxon>
        <taxon>Alteribacter</taxon>
    </lineage>
</organism>
<evidence type="ECO:0000313" key="2">
    <source>
        <dbReference type="Proteomes" id="UP000278746"/>
    </source>
</evidence>
<proteinExistence type="predicted"/>
<sequence>MRGSCPVCNGFRVIGKNCTQCGKKAKDFGKYTDYFDNYSAYEEIDTVKLTDNIKNDQSEGLCPHLYYCENCHKESIVLIEEVAEKETPLFFD</sequence>
<comment type="caution">
    <text evidence="1">The sequence shown here is derived from an EMBL/GenBank/DDBJ whole genome shotgun (WGS) entry which is preliminary data.</text>
</comment>